<comment type="function">
    <text evidence="4">Enhances distal genes transcription elongation in a specialized subset of operons that encode extracytoplasmic components.</text>
</comment>
<name>A0A841GCJ7_9GAMM</name>
<evidence type="ECO:0000256" key="1">
    <source>
        <dbReference type="ARBA" id="ARBA00022814"/>
    </source>
</evidence>
<dbReference type="Pfam" id="PF02357">
    <property type="entry name" value="NusG"/>
    <property type="match status" value="1"/>
</dbReference>
<dbReference type="InterPro" id="IPR010215">
    <property type="entry name" value="Transcription_antiterm_RfaH"/>
</dbReference>
<evidence type="ECO:0000256" key="3">
    <source>
        <dbReference type="ARBA" id="ARBA00023163"/>
    </source>
</evidence>
<keyword evidence="3 4" id="KW-0804">Transcription</keyword>
<evidence type="ECO:0000256" key="2">
    <source>
        <dbReference type="ARBA" id="ARBA00023015"/>
    </source>
</evidence>
<dbReference type="PANTHER" id="PTHR30265:SF7">
    <property type="entry name" value="TRANSCRIPTION ANTITERMINATION PROTEIN RFAH"/>
    <property type="match status" value="1"/>
</dbReference>
<dbReference type="AlphaFoldDB" id="A0A841GCJ7"/>
<comment type="subunit">
    <text evidence="4">Interacts with both the nontemplate DNA and the RNA polymerase (RNAP).</text>
</comment>
<evidence type="ECO:0000313" key="7">
    <source>
        <dbReference type="Proteomes" id="UP000585721"/>
    </source>
</evidence>
<dbReference type="EMBL" id="JACHGR010000001">
    <property type="protein sequence ID" value="MBB6054276.1"/>
    <property type="molecule type" value="Genomic_DNA"/>
</dbReference>
<dbReference type="PANTHER" id="PTHR30265">
    <property type="entry name" value="RHO-INTERACTING TRANSCRIPTION TERMINATION FACTOR NUSG"/>
    <property type="match status" value="1"/>
</dbReference>
<keyword evidence="4" id="KW-0238">DNA-binding</keyword>
<dbReference type="SUPFAM" id="SSF82679">
    <property type="entry name" value="N-utilization substance G protein NusG, N-terminal domain"/>
    <property type="match status" value="1"/>
</dbReference>
<comment type="caution">
    <text evidence="6">The sequence shown here is derived from an EMBL/GenBank/DDBJ whole genome shotgun (WGS) entry which is preliminary data.</text>
</comment>
<keyword evidence="1 4" id="KW-0889">Transcription antitermination</keyword>
<dbReference type="Gene3D" id="3.30.70.940">
    <property type="entry name" value="NusG, N-terminal domain"/>
    <property type="match status" value="1"/>
</dbReference>
<sequence>MKYWYLAYCRPKEEERAKLHLHNQGIDSYYPLVLTRKIIRGKITEKIEPMFPRYLFIHMDIDEFSPIKIRSTRGIHHIIGHGSHWDKVPAELVYQLMRNEDDDECRKVASRLPKPGQKVIIDEGPFSGLQAIYQEPDGEQRSLLLISMLNQDIHGSFANNCFRCVTD</sequence>
<dbReference type="RefSeq" id="WP_188025101.1">
    <property type="nucleotide sequence ID" value="NZ_JACHGR010000001.1"/>
</dbReference>
<dbReference type="GO" id="GO:0006354">
    <property type="term" value="P:DNA-templated transcription elongation"/>
    <property type="evidence" value="ECO:0007669"/>
    <property type="project" value="InterPro"/>
</dbReference>
<keyword evidence="2 4" id="KW-0805">Transcription regulation</keyword>
<dbReference type="GO" id="GO:0005829">
    <property type="term" value="C:cytosol"/>
    <property type="evidence" value="ECO:0007669"/>
    <property type="project" value="TreeGrafter"/>
</dbReference>
<feature type="domain" description="NusG-like N-terminal" evidence="5">
    <location>
        <begin position="1"/>
        <end position="100"/>
    </location>
</feature>
<dbReference type="GO" id="GO:0001073">
    <property type="term" value="F:transcription antitermination factor activity, DNA binding"/>
    <property type="evidence" value="ECO:0007669"/>
    <property type="project" value="UniProtKB-UniRule"/>
</dbReference>
<keyword evidence="7" id="KW-1185">Reference proteome</keyword>
<dbReference type="NCBIfam" id="NF006534">
    <property type="entry name" value="PRK09014.1"/>
    <property type="match status" value="1"/>
</dbReference>
<accession>A0A841GCJ7</accession>
<dbReference type="SMART" id="SM00738">
    <property type="entry name" value="NGN"/>
    <property type="match status" value="1"/>
</dbReference>
<reference evidence="6 7" key="1">
    <citation type="submission" date="2020-08" db="EMBL/GenBank/DDBJ databases">
        <title>Genomic Encyclopedia of Type Strains, Phase IV (KMG-IV): sequencing the most valuable type-strain genomes for metagenomic binning, comparative biology and taxonomic classification.</title>
        <authorList>
            <person name="Goeker M."/>
        </authorList>
    </citation>
    <scope>NUCLEOTIDE SEQUENCE [LARGE SCALE GENOMIC DNA]</scope>
    <source>
        <strain evidence="6 7">DSM 22975</strain>
    </source>
</reference>
<gene>
    <name evidence="4" type="primary">rfaH</name>
    <name evidence="6" type="ORF">HNR75_000141</name>
</gene>
<evidence type="ECO:0000313" key="6">
    <source>
        <dbReference type="EMBL" id="MBB6054276.1"/>
    </source>
</evidence>
<dbReference type="InterPro" id="IPR043425">
    <property type="entry name" value="NusG-like"/>
</dbReference>
<dbReference type="HAMAP" id="MF_00951">
    <property type="entry name" value="RfaH"/>
    <property type="match status" value="1"/>
</dbReference>
<evidence type="ECO:0000256" key="4">
    <source>
        <dbReference type="HAMAP-Rule" id="MF_00951"/>
    </source>
</evidence>
<dbReference type="InterPro" id="IPR036735">
    <property type="entry name" value="NGN_dom_sf"/>
</dbReference>
<dbReference type="NCBIfam" id="TIGR01955">
    <property type="entry name" value="RfaH"/>
    <property type="match status" value="1"/>
</dbReference>
<protein>
    <recommendedName>
        <fullName evidence="4">Transcription antitermination protein RfaH</fullName>
    </recommendedName>
</protein>
<dbReference type="Proteomes" id="UP000585721">
    <property type="component" value="Unassembled WGS sequence"/>
</dbReference>
<comment type="similarity">
    <text evidence="4">Belongs to the RfaH family.</text>
</comment>
<dbReference type="CDD" id="cd09892">
    <property type="entry name" value="NGN_SP_RfaH"/>
    <property type="match status" value="1"/>
</dbReference>
<proteinExistence type="inferred from homology"/>
<evidence type="ECO:0000259" key="5">
    <source>
        <dbReference type="SMART" id="SM00738"/>
    </source>
</evidence>
<organism evidence="6 7">
    <name type="scientific">Tolumonas osonensis</name>
    <dbReference type="NCBI Taxonomy" id="675874"/>
    <lineage>
        <taxon>Bacteria</taxon>
        <taxon>Pseudomonadati</taxon>
        <taxon>Pseudomonadota</taxon>
        <taxon>Gammaproteobacteria</taxon>
        <taxon>Aeromonadales</taxon>
        <taxon>Aeromonadaceae</taxon>
        <taxon>Tolumonas</taxon>
    </lineage>
</organism>
<dbReference type="InterPro" id="IPR006645">
    <property type="entry name" value="NGN-like_dom"/>
</dbReference>
<dbReference type="GO" id="GO:0003677">
    <property type="term" value="F:DNA binding"/>
    <property type="evidence" value="ECO:0007669"/>
    <property type="project" value="UniProtKB-UniRule"/>
</dbReference>